<dbReference type="PANTHER" id="PTHR30619">
    <property type="entry name" value="DNA INTERNALIZATION/COMPETENCE PROTEIN COMEC/REC2"/>
    <property type="match status" value="1"/>
</dbReference>
<sequence length="755" mass="85829">MAISFCLGIAATYFSWWLLALLLLYLFFFCLQQRRTVFLTISFFLFGCIYIFIFDANNVTKFTEADGEHIVGEIISIIDIDGDKVSFTIKTSGEKLVVQYFMSSKTETQQAKELFPGAKCIWSGRLKKPSYPTNLYAFNYNQYLYHQKIHWVYELNALPTSCKESETIFTKLQQFRQSGMTLIQEEIPTPASSFIIALLFGERKFIEENTLTAYQKLGIVHLLAISGLHVGVLTGFLFYICVRVGITRERALKLLLLFLPFYVIIAGAAPSVIRASCMTGFVLIFMLQKKRLLAVDAIGLACIVLLIINPYFLFHVGFQLSFSVSLALLLSTKIIQAVKSSFVRVLLVSFIAQLASFPIIIYHFYEISLWSFLLNTIYVPFYSLFILPLSFIIFILCILGGGYLSAIFPFMQWPLTVMNDLAIYLADVPFGHLSFGKPQLLMVCIFYAIIIALFYYIETGNRKRIIIIFSLLCVLCFGQLNSGYFTSYGKVIVIDIGQGTAIVVKLPYGQGAFLIDTGGEIPFEKEEWRKRRNEFHSGQQILLPLLKAEGVRTLDKLIITHGHYDHFGNAEVLWDSLNVKETVVPFTFGRDELEEQFIEDAMRQNVPIRYVRSGESWKVGKYVFRILMPDVMYENKNNDSIAILTELGGLTWLFTGDMEKEAEEKLLNLYPSLSADVLLIAHHGSATSTTEPFLQAVNPNIGIISVGRNNRYGHPDVEVLQRLHDEKVRIFRTDENGAIFYKFTTRSGTFSTVLP</sequence>
<dbReference type="STRING" id="1314751.GCA_001591425_01745"/>
<keyword evidence="3 6" id="KW-0812">Transmembrane</keyword>
<evidence type="ECO:0000256" key="3">
    <source>
        <dbReference type="ARBA" id="ARBA00022692"/>
    </source>
</evidence>
<evidence type="ECO:0000256" key="2">
    <source>
        <dbReference type="ARBA" id="ARBA00022475"/>
    </source>
</evidence>
<dbReference type="NCBIfam" id="TIGR00361">
    <property type="entry name" value="ComEC_Rec2"/>
    <property type="match status" value="1"/>
</dbReference>
<dbReference type="KEGG" id="bcoh:BC6307_15765"/>
<dbReference type="Pfam" id="PF00753">
    <property type="entry name" value="Lactamase_B"/>
    <property type="match status" value="1"/>
</dbReference>
<dbReference type="InterPro" id="IPR004797">
    <property type="entry name" value="Competence_ComEC/Rec2"/>
</dbReference>
<name>A0A223KYF7_9BACI</name>
<dbReference type="GO" id="GO:0005886">
    <property type="term" value="C:plasma membrane"/>
    <property type="evidence" value="ECO:0007669"/>
    <property type="project" value="UniProtKB-SubCell"/>
</dbReference>
<feature type="domain" description="Metallo-beta-lactamase" evidence="7">
    <location>
        <begin position="479"/>
        <end position="708"/>
    </location>
</feature>
<feature type="transmembrane region" description="Helical" evidence="6">
    <location>
        <begin position="297"/>
        <end position="330"/>
    </location>
</feature>
<dbReference type="InterPro" id="IPR004477">
    <property type="entry name" value="ComEC_N"/>
</dbReference>
<dbReference type="InterPro" id="IPR035681">
    <property type="entry name" value="ComA-like_MBL"/>
</dbReference>
<dbReference type="SMART" id="SM00849">
    <property type="entry name" value="Lactamase_B"/>
    <property type="match status" value="1"/>
</dbReference>
<dbReference type="NCBIfam" id="TIGR00360">
    <property type="entry name" value="ComEC_N-term"/>
    <property type="match status" value="1"/>
</dbReference>
<feature type="transmembrane region" description="Helical" evidence="6">
    <location>
        <begin position="438"/>
        <end position="457"/>
    </location>
</feature>
<keyword evidence="5 6" id="KW-0472">Membrane</keyword>
<gene>
    <name evidence="8" type="ORF">BC6307_15765</name>
</gene>
<evidence type="ECO:0000256" key="6">
    <source>
        <dbReference type="SAM" id="Phobius"/>
    </source>
</evidence>
<dbReference type="Gene3D" id="3.60.15.10">
    <property type="entry name" value="Ribonuclease Z/Hydroxyacylglutathione hydrolase-like"/>
    <property type="match status" value="1"/>
</dbReference>
<feature type="transmembrane region" description="Helical" evidence="6">
    <location>
        <begin position="464"/>
        <end position="485"/>
    </location>
</feature>
<dbReference type="AlphaFoldDB" id="A0A223KYF7"/>
<feature type="transmembrane region" description="Helical" evidence="6">
    <location>
        <begin position="219"/>
        <end position="242"/>
    </location>
</feature>
<dbReference type="CDD" id="cd07731">
    <property type="entry name" value="ComA-like_MBL-fold"/>
    <property type="match status" value="1"/>
</dbReference>
<dbReference type="InterPro" id="IPR036866">
    <property type="entry name" value="RibonucZ/Hydroxyglut_hydro"/>
</dbReference>
<dbReference type="EMBL" id="CP018866">
    <property type="protein sequence ID" value="AST94378.1"/>
    <property type="molecule type" value="Genomic_DNA"/>
</dbReference>
<feature type="transmembrane region" description="Helical" evidence="6">
    <location>
        <begin position="377"/>
        <end position="399"/>
    </location>
</feature>
<evidence type="ECO:0000259" key="7">
    <source>
        <dbReference type="SMART" id="SM00849"/>
    </source>
</evidence>
<accession>A0A223KYF7</accession>
<dbReference type="PANTHER" id="PTHR30619:SF1">
    <property type="entry name" value="RECOMBINATION PROTEIN 2"/>
    <property type="match status" value="1"/>
</dbReference>
<dbReference type="InterPro" id="IPR052159">
    <property type="entry name" value="Competence_DNA_uptake"/>
</dbReference>
<feature type="transmembrane region" description="Helical" evidence="6">
    <location>
        <begin position="342"/>
        <end position="365"/>
    </location>
</feature>
<dbReference type="Pfam" id="PF13567">
    <property type="entry name" value="DUF4131"/>
    <property type="match status" value="1"/>
</dbReference>
<keyword evidence="9" id="KW-1185">Reference proteome</keyword>
<protein>
    <submittedName>
        <fullName evidence="8">DNA internalization-related competence protein ComEC/Rec2</fullName>
    </submittedName>
</protein>
<evidence type="ECO:0000313" key="9">
    <source>
        <dbReference type="Proteomes" id="UP000215224"/>
    </source>
</evidence>
<feature type="transmembrane region" description="Helical" evidence="6">
    <location>
        <begin position="12"/>
        <end position="30"/>
    </location>
</feature>
<comment type="subcellular location">
    <subcellularLocation>
        <location evidence="1">Cell membrane</location>
        <topology evidence="1">Multi-pass membrane protein</topology>
    </subcellularLocation>
</comment>
<dbReference type="Proteomes" id="UP000215224">
    <property type="component" value="Chromosome"/>
</dbReference>
<dbReference type="InterPro" id="IPR001279">
    <property type="entry name" value="Metallo-B-lactamas"/>
</dbReference>
<dbReference type="Pfam" id="PF03772">
    <property type="entry name" value="Competence"/>
    <property type="match status" value="1"/>
</dbReference>
<evidence type="ECO:0000256" key="4">
    <source>
        <dbReference type="ARBA" id="ARBA00022989"/>
    </source>
</evidence>
<evidence type="ECO:0000256" key="1">
    <source>
        <dbReference type="ARBA" id="ARBA00004651"/>
    </source>
</evidence>
<feature type="transmembrane region" description="Helical" evidence="6">
    <location>
        <begin position="37"/>
        <end position="54"/>
    </location>
</feature>
<organism evidence="8 9">
    <name type="scientific">Sutcliffiella cohnii</name>
    <dbReference type="NCBI Taxonomy" id="33932"/>
    <lineage>
        <taxon>Bacteria</taxon>
        <taxon>Bacillati</taxon>
        <taxon>Bacillota</taxon>
        <taxon>Bacilli</taxon>
        <taxon>Bacillales</taxon>
        <taxon>Bacillaceae</taxon>
        <taxon>Sutcliffiella</taxon>
    </lineage>
</organism>
<dbReference type="GO" id="GO:0030420">
    <property type="term" value="P:establishment of competence for transformation"/>
    <property type="evidence" value="ECO:0007669"/>
    <property type="project" value="InterPro"/>
</dbReference>
<proteinExistence type="predicted"/>
<feature type="transmembrane region" description="Helical" evidence="6">
    <location>
        <begin position="254"/>
        <end position="285"/>
    </location>
</feature>
<reference evidence="8 9" key="1">
    <citation type="submission" date="2016-12" db="EMBL/GenBank/DDBJ databases">
        <title>The whole genome sequencing and assembly of Bacillus cohnii DSM 6307T strain.</title>
        <authorList>
            <person name="Lee Y.-J."/>
            <person name="Yi H."/>
            <person name="Bahn Y.-S."/>
            <person name="Kim J.F."/>
            <person name="Lee D.-W."/>
        </authorList>
    </citation>
    <scope>NUCLEOTIDE SEQUENCE [LARGE SCALE GENOMIC DNA]</scope>
    <source>
        <strain evidence="8 9">DSM 6307</strain>
    </source>
</reference>
<dbReference type="InterPro" id="IPR025405">
    <property type="entry name" value="DUF4131"/>
</dbReference>
<evidence type="ECO:0000313" key="8">
    <source>
        <dbReference type="EMBL" id="AST94378.1"/>
    </source>
</evidence>
<evidence type="ECO:0000256" key="5">
    <source>
        <dbReference type="ARBA" id="ARBA00023136"/>
    </source>
</evidence>
<dbReference type="SUPFAM" id="SSF56281">
    <property type="entry name" value="Metallo-hydrolase/oxidoreductase"/>
    <property type="match status" value="1"/>
</dbReference>
<keyword evidence="4 6" id="KW-1133">Transmembrane helix</keyword>
<keyword evidence="2" id="KW-1003">Cell membrane</keyword>